<dbReference type="EMBL" id="PDNB01000292">
    <property type="protein sequence ID" value="PGG96167.1"/>
    <property type="molecule type" value="Genomic_DNA"/>
</dbReference>
<feature type="region of interest" description="Disordered" evidence="1">
    <location>
        <begin position="1"/>
        <end position="26"/>
    </location>
</feature>
<evidence type="ECO:0000313" key="3">
    <source>
        <dbReference type="Proteomes" id="UP000223968"/>
    </source>
</evidence>
<name>A0A2B7WI07_9EURO</name>
<dbReference type="Proteomes" id="UP000223968">
    <property type="component" value="Unassembled WGS sequence"/>
</dbReference>
<keyword evidence="3" id="KW-1185">Reference proteome</keyword>
<accession>A0A2B7WI07</accession>
<gene>
    <name evidence="2" type="ORF">AJ79_09698</name>
</gene>
<comment type="caution">
    <text evidence="2">The sequence shown here is derived from an EMBL/GenBank/DDBJ whole genome shotgun (WGS) entry which is preliminary data.</text>
</comment>
<organism evidence="2 3">
    <name type="scientific">Helicocarpus griseus UAMH5409</name>
    <dbReference type="NCBI Taxonomy" id="1447875"/>
    <lineage>
        <taxon>Eukaryota</taxon>
        <taxon>Fungi</taxon>
        <taxon>Dikarya</taxon>
        <taxon>Ascomycota</taxon>
        <taxon>Pezizomycotina</taxon>
        <taxon>Eurotiomycetes</taxon>
        <taxon>Eurotiomycetidae</taxon>
        <taxon>Onygenales</taxon>
        <taxon>Ajellomycetaceae</taxon>
        <taxon>Helicocarpus</taxon>
    </lineage>
</organism>
<proteinExistence type="predicted"/>
<sequence>MFRAKSTDIPIPPKNPRRNASTAGCGSANEFELDSVLHELKPARLEPKVYSQDSTAPISPKNSAVSPTCTPTYTNGEEFADVPITYLDHTIARHGGRTASIDRLPGVMNREKATSTSPQDKLLDLTRENGRLRAELAYHQKTRKVLMELYARIVEVYKTSSTTMEKLNNAVQCSSQGLAVAERDLLRYWGISIDPDTERNQPGQSF</sequence>
<evidence type="ECO:0000256" key="1">
    <source>
        <dbReference type="SAM" id="MobiDB-lite"/>
    </source>
</evidence>
<reference evidence="2 3" key="1">
    <citation type="submission" date="2017-10" db="EMBL/GenBank/DDBJ databases">
        <title>Comparative genomics in systemic dimorphic fungi from Ajellomycetaceae.</title>
        <authorList>
            <person name="Munoz J.F."/>
            <person name="Mcewen J.G."/>
            <person name="Clay O.K."/>
            <person name="Cuomo C.A."/>
        </authorList>
    </citation>
    <scope>NUCLEOTIDE SEQUENCE [LARGE SCALE GENOMIC DNA]</scope>
    <source>
        <strain evidence="2 3">UAMH5409</strain>
    </source>
</reference>
<dbReference type="OrthoDB" id="4958164at2759"/>
<protein>
    <submittedName>
        <fullName evidence="2">Uncharacterized protein</fullName>
    </submittedName>
</protein>
<dbReference type="AlphaFoldDB" id="A0A2B7WI07"/>
<evidence type="ECO:0000313" key="2">
    <source>
        <dbReference type="EMBL" id="PGG96167.1"/>
    </source>
</evidence>